<dbReference type="PANTHER" id="PTHR45824:SF29">
    <property type="entry name" value="GH16843P"/>
    <property type="match status" value="1"/>
</dbReference>
<dbReference type="KEGG" id="tasa:A1Q1_02670"/>
<dbReference type="CDD" id="cd00170">
    <property type="entry name" value="SEC14"/>
    <property type="match status" value="1"/>
</dbReference>
<dbReference type="PROSITE" id="PS50191">
    <property type="entry name" value="CRAL_TRIO"/>
    <property type="match status" value="1"/>
</dbReference>
<dbReference type="SUPFAM" id="SSF46938">
    <property type="entry name" value="CRAL/TRIO N-terminal domain"/>
    <property type="match status" value="1"/>
</dbReference>
<feature type="domain" description="CRAL-TRIO" evidence="2">
    <location>
        <begin position="123"/>
        <end position="276"/>
    </location>
</feature>
<dbReference type="EMBL" id="ALBS01000206">
    <property type="protein sequence ID" value="EJT48387.1"/>
    <property type="molecule type" value="Genomic_DNA"/>
</dbReference>
<accession>J6EZT5</accession>
<dbReference type="RefSeq" id="XP_014179406.1">
    <property type="nucleotide sequence ID" value="XM_014323931.1"/>
</dbReference>
<name>J6EZT5_TRIAS</name>
<dbReference type="InterPro" id="IPR001251">
    <property type="entry name" value="CRAL-TRIO_dom"/>
</dbReference>
<dbReference type="FunFam" id="3.40.525.10:FF:000020">
    <property type="entry name" value="Chromosome 15, whole genome shotgun sequence"/>
    <property type="match status" value="1"/>
</dbReference>
<dbReference type="Pfam" id="PF00650">
    <property type="entry name" value="CRAL_TRIO"/>
    <property type="match status" value="1"/>
</dbReference>
<evidence type="ECO:0000259" key="2">
    <source>
        <dbReference type="PROSITE" id="PS50191"/>
    </source>
</evidence>
<gene>
    <name evidence="3" type="ORF">A1Q1_02670</name>
</gene>
<feature type="region of interest" description="Disordered" evidence="1">
    <location>
        <begin position="1"/>
        <end position="35"/>
    </location>
</feature>
<dbReference type="InterPro" id="IPR036865">
    <property type="entry name" value="CRAL-TRIO_dom_sf"/>
</dbReference>
<feature type="region of interest" description="Disordered" evidence="1">
    <location>
        <begin position="349"/>
        <end position="375"/>
    </location>
</feature>
<dbReference type="InterPro" id="IPR036273">
    <property type="entry name" value="CRAL/TRIO_N_dom_sf"/>
</dbReference>
<dbReference type="SUPFAM" id="SSF52087">
    <property type="entry name" value="CRAL/TRIO domain"/>
    <property type="match status" value="1"/>
</dbReference>
<dbReference type="PANTHER" id="PTHR45824">
    <property type="entry name" value="GH16843P"/>
    <property type="match status" value="1"/>
</dbReference>
<dbReference type="InterPro" id="IPR052578">
    <property type="entry name" value="PI_Transfer_CRAL-TRIO"/>
</dbReference>
<organism evidence="3 4">
    <name type="scientific">Trichosporon asahii var. asahii (strain ATCC 90039 / CBS 2479 / JCM 2466 / KCTC 7840 / NBRC 103889/ NCYC 2677 / UAMH 7654)</name>
    <name type="common">Yeast</name>
    <dbReference type="NCBI Taxonomy" id="1186058"/>
    <lineage>
        <taxon>Eukaryota</taxon>
        <taxon>Fungi</taxon>
        <taxon>Dikarya</taxon>
        <taxon>Basidiomycota</taxon>
        <taxon>Agaricomycotina</taxon>
        <taxon>Tremellomycetes</taxon>
        <taxon>Trichosporonales</taxon>
        <taxon>Trichosporonaceae</taxon>
        <taxon>Trichosporon</taxon>
    </lineage>
</organism>
<reference evidence="3 4" key="1">
    <citation type="journal article" date="2012" name="Eukaryot. Cell">
        <title>Draft genome sequence of CBS 2479, the standard type strain of Trichosporon asahii.</title>
        <authorList>
            <person name="Yang R.Y."/>
            <person name="Li H.T."/>
            <person name="Zhu H."/>
            <person name="Zhou G.P."/>
            <person name="Wang M."/>
            <person name="Wang L."/>
        </authorList>
    </citation>
    <scope>NUCLEOTIDE SEQUENCE [LARGE SCALE GENOMIC DNA]</scope>
    <source>
        <strain evidence="4">ATCC 90039 / CBS 2479 / JCM 2466 / KCTC 7840 / NCYC 2677 / UAMH 7654</strain>
    </source>
</reference>
<dbReference type="OrthoDB" id="75724at2759"/>
<sequence length="375" mass="42233">MGFFSRSKDNSANSSSASVDKTKPPATTDLYTVPPPGVKPTKKWTYDDDQLAQIKELEEYTKTLILPETDEYYPWEKRFLEDIGTHPRYMRASKWKMDNAKQRIKATIEWRREYKPELITPDDVSVEAEAGKIIISGFDKDARPIIYMRPGRENTETSPRQIRHLIYNLERAIDLMPEGQEQVAIIVDYKSATSSSNPSISTGLKVLHILQNHYVERLGRGLVVNMPWWINAFFSGIGPFMDPITRDKIRFNPKLTELISPDQLDCEYGGSYNYEFKHDLYWPTLTDFCCIVPADGTRIDKAGKAWIPPSGNGIVWALKQHGEQPTSALSSAGPYKDDDTATLAENLEKTTLDDKAAPTAAEPVAAPAPAEDVKA</sequence>
<dbReference type="Gene3D" id="3.40.525.10">
    <property type="entry name" value="CRAL-TRIO lipid binding domain"/>
    <property type="match status" value="1"/>
</dbReference>
<comment type="caution">
    <text evidence="3">The sequence shown here is derived from an EMBL/GenBank/DDBJ whole genome shotgun (WGS) entry which is preliminary data.</text>
</comment>
<evidence type="ECO:0000313" key="3">
    <source>
        <dbReference type="EMBL" id="EJT48387.1"/>
    </source>
</evidence>
<evidence type="ECO:0000313" key="4">
    <source>
        <dbReference type="Proteomes" id="UP000002748"/>
    </source>
</evidence>
<feature type="compositionally biased region" description="Low complexity" evidence="1">
    <location>
        <begin position="357"/>
        <end position="375"/>
    </location>
</feature>
<dbReference type="SMART" id="SM00516">
    <property type="entry name" value="SEC14"/>
    <property type="match status" value="1"/>
</dbReference>
<dbReference type="GeneID" id="25986183"/>
<feature type="compositionally biased region" description="Low complexity" evidence="1">
    <location>
        <begin position="10"/>
        <end position="19"/>
    </location>
</feature>
<dbReference type="Proteomes" id="UP000002748">
    <property type="component" value="Unassembled WGS sequence"/>
</dbReference>
<proteinExistence type="predicted"/>
<dbReference type="VEuPathDB" id="FungiDB:A1Q1_02670"/>
<dbReference type="HOGENOM" id="CLU_014001_5_0_1"/>
<dbReference type="GO" id="GO:0008526">
    <property type="term" value="F:phosphatidylinositol transfer activity"/>
    <property type="evidence" value="ECO:0007669"/>
    <property type="project" value="TreeGrafter"/>
</dbReference>
<dbReference type="AlphaFoldDB" id="J6EZT5"/>
<evidence type="ECO:0000256" key="1">
    <source>
        <dbReference type="SAM" id="MobiDB-lite"/>
    </source>
</evidence>
<protein>
    <recommendedName>
        <fullName evidence="2">CRAL-TRIO domain-containing protein</fullName>
    </recommendedName>
</protein>